<keyword evidence="1" id="KW-0472">Membrane</keyword>
<dbReference type="InterPro" id="IPR031982">
    <property type="entry name" value="PilE-like"/>
</dbReference>
<dbReference type="SUPFAM" id="SSF54523">
    <property type="entry name" value="Pili subunits"/>
    <property type="match status" value="1"/>
</dbReference>
<dbReference type="Gene3D" id="3.30.700.10">
    <property type="entry name" value="Glycoprotein, Type 4 Pilin"/>
    <property type="match status" value="1"/>
</dbReference>
<sequence>MNHVAMPRRPVSQRGFTLIEMMITVAIIVILSAIAVPQYTAYVTRGRIPDATSALATRAVQSEQFFQDNRTYASSSTLVNPGCATDTSGKNFDFSCSSASATGYVARAVGKGSMEGFTYTINQAGQKATTAVPTGWTTSTTCWVTKKDGTC</sequence>
<organism evidence="2 3">
    <name type="scientific">Pelomonas lactea</name>
    <dbReference type="NCBI Taxonomy" id="3299030"/>
    <lineage>
        <taxon>Bacteria</taxon>
        <taxon>Pseudomonadati</taxon>
        <taxon>Pseudomonadota</taxon>
        <taxon>Betaproteobacteria</taxon>
        <taxon>Burkholderiales</taxon>
        <taxon>Sphaerotilaceae</taxon>
        <taxon>Roseateles</taxon>
    </lineage>
</organism>
<keyword evidence="3" id="KW-1185">Reference proteome</keyword>
<dbReference type="Proteomes" id="UP001606302">
    <property type="component" value="Unassembled WGS sequence"/>
</dbReference>
<evidence type="ECO:0000313" key="3">
    <source>
        <dbReference type="Proteomes" id="UP001606302"/>
    </source>
</evidence>
<evidence type="ECO:0000313" key="2">
    <source>
        <dbReference type="EMBL" id="MFG6463584.1"/>
    </source>
</evidence>
<protein>
    <submittedName>
        <fullName evidence="2">Type IV pilin protein</fullName>
    </submittedName>
</protein>
<reference evidence="2 3" key="1">
    <citation type="submission" date="2024-08" db="EMBL/GenBank/DDBJ databases">
        <authorList>
            <person name="Lu H."/>
        </authorList>
    </citation>
    <scope>NUCLEOTIDE SEQUENCE [LARGE SCALE GENOMIC DNA]</scope>
    <source>
        <strain evidence="2 3">DXS20W</strain>
    </source>
</reference>
<feature type="transmembrane region" description="Helical" evidence="1">
    <location>
        <begin position="21"/>
        <end position="39"/>
    </location>
</feature>
<dbReference type="InterPro" id="IPR012902">
    <property type="entry name" value="N_methyl_site"/>
</dbReference>
<keyword evidence="1" id="KW-1133">Transmembrane helix</keyword>
<dbReference type="NCBIfam" id="TIGR02532">
    <property type="entry name" value="IV_pilin_GFxxxE"/>
    <property type="match status" value="1"/>
</dbReference>
<dbReference type="RefSeq" id="WP_394512722.1">
    <property type="nucleotide sequence ID" value="NZ_JBIGHX010000007.1"/>
</dbReference>
<evidence type="ECO:0000256" key="1">
    <source>
        <dbReference type="SAM" id="Phobius"/>
    </source>
</evidence>
<dbReference type="EMBL" id="JBIGHX010000007">
    <property type="protein sequence ID" value="MFG6463584.1"/>
    <property type="molecule type" value="Genomic_DNA"/>
</dbReference>
<gene>
    <name evidence="2" type="ORF">ACG04Q_18565</name>
</gene>
<comment type="caution">
    <text evidence="2">The sequence shown here is derived from an EMBL/GenBank/DDBJ whole genome shotgun (WGS) entry which is preliminary data.</text>
</comment>
<dbReference type="Pfam" id="PF16732">
    <property type="entry name" value="ComP_DUS"/>
    <property type="match status" value="1"/>
</dbReference>
<proteinExistence type="predicted"/>
<dbReference type="PROSITE" id="PS00409">
    <property type="entry name" value="PROKAR_NTER_METHYL"/>
    <property type="match status" value="1"/>
</dbReference>
<name>A0ABW7GP42_9BURK</name>
<dbReference type="Pfam" id="PF07963">
    <property type="entry name" value="N_methyl"/>
    <property type="match status" value="1"/>
</dbReference>
<dbReference type="InterPro" id="IPR045584">
    <property type="entry name" value="Pilin-like"/>
</dbReference>
<keyword evidence="1" id="KW-0812">Transmembrane</keyword>
<accession>A0ABW7GP42</accession>